<evidence type="ECO:0000256" key="5">
    <source>
        <dbReference type="ARBA" id="ARBA00023242"/>
    </source>
</evidence>
<gene>
    <name evidence="8" type="ORF">OJ252_637</name>
</gene>
<evidence type="ECO:0000313" key="9">
    <source>
        <dbReference type="Proteomes" id="UP001071777"/>
    </source>
</evidence>
<dbReference type="PANTHER" id="PTHR47808:SF2">
    <property type="entry name" value="LEM DOMAIN-CONTAINING PROTEIN 2"/>
    <property type="match status" value="1"/>
</dbReference>
<reference evidence="8" key="1">
    <citation type="submission" date="2022-10" db="EMBL/GenBank/DDBJ databases">
        <title>Adaptive evolution leads to modifications in subtelomeric GC content in a zoonotic Cryptosporidium species.</title>
        <authorList>
            <person name="Li J."/>
            <person name="Feng Y."/>
            <person name="Xiao L."/>
        </authorList>
    </citation>
    <scope>NUCLEOTIDE SEQUENCE</scope>
    <source>
        <strain evidence="8">25894</strain>
    </source>
</reference>
<keyword evidence="4 6" id="KW-0472">Membrane</keyword>
<organism evidence="8 9">
    <name type="scientific">Cryptosporidium canis</name>
    <dbReference type="NCBI Taxonomy" id="195482"/>
    <lineage>
        <taxon>Eukaryota</taxon>
        <taxon>Sar</taxon>
        <taxon>Alveolata</taxon>
        <taxon>Apicomplexa</taxon>
        <taxon>Conoidasida</taxon>
        <taxon>Coccidia</taxon>
        <taxon>Eucoccidiorida</taxon>
        <taxon>Eimeriorina</taxon>
        <taxon>Cryptosporidiidae</taxon>
        <taxon>Cryptosporidium</taxon>
    </lineage>
</organism>
<keyword evidence="2 6" id="KW-0812">Transmembrane</keyword>
<keyword evidence="9" id="KW-1185">Reference proteome</keyword>
<proteinExistence type="predicted"/>
<evidence type="ECO:0000259" key="7">
    <source>
        <dbReference type="Pfam" id="PF09402"/>
    </source>
</evidence>
<sequence length="568" mass="66296">MGPKHRKSLSSISSQSYSDSPWKVLTRVELYQVLDQCDISVSSEKLLKGELIELLESNLDDKQCRKWLEHYEKPLPSPNFGLAKNEPTKKEPVVRERKSVPAYIAVANNNSDIINSIQGYNSNELSENRNLRRRNSMYTSNTEERAMECPRNTFEQMGIEQLNGHNYAKSNDFLANDTTDYHNNHAISKKKEDENCLQPKQKMENRMNTPYNYIQTIILKIRSAPKSKASKIIFLVATIFIFFALYNHYYYFFHEPNFCNSTNLNNEIPNSKFCVRCPQNGQCRDGKLKCNVQYKKTIKYLNNKWQIVCVYDNEAFDLAEEMLTFITNKLRKLRGRHECTGNHLQDIFFPNKRKKNNSIDFDRSIVLSEKEINEIINLSFNYIEQNTVETALSIMWNSIKTGNSLSRYRLKMVEPPSTNSGQDLSTTYKHNSQSTEKECFIEALDSEASIICEAKIFIQKWMVIITGIILMLLPPYLKITRRRRKAAITRKIKSIICRENRKDTVTGLFVGPDTETILRLLRVELPKYKKILNEELVKECCDYLEQNDPNIHKTLMSESRHPFYWFSG</sequence>
<dbReference type="EMBL" id="JAPCXB010000021">
    <property type="protein sequence ID" value="KAJ1614513.1"/>
    <property type="molecule type" value="Genomic_DNA"/>
</dbReference>
<accession>A0ABQ8PAF0</accession>
<evidence type="ECO:0000256" key="1">
    <source>
        <dbReference type="ARBA" id="ARBA00004126"/>
    </source>
</evidence>
<name>A0ABQ8PAF0_9CRYT</name>
<dbReference type="InterPro" id="IPR018996">
    <property type="entry name" value="Man1/Src1-like_C"/>
</dbReference>
<dbReference type="PANTHER" id="PTHR47808">
    <property type="entry name" value="INNER NUCLEAR MEMBRANE PROTEIN HEH2-RELATED"/>
    <property type="match status" value="1"/>
</dbReference>
<dbReference type="Proteomes" id="UP001071777">
    <property type="component" value="Unassembled WGS sequence"/>
</dbReference>
<keyword evidence="3 6" id="KW-1133">Transmembrane helix</keyword>
<feature type="transmembrane region" description="Helical" evidence="6">
    <location>
        <begin position="232"/>
        <end position="252"/>
    </location>
</feature>
<dbReference type="InterPro" id="IPR044780">
    <property type="entry name" value="Heh2/Src1"/>
</dbReference>
<feature type="transmembrane region" description="Helical" evidence="6">
    <location>
        <begin position="458"/>
        <end position="477"/>
    </location>
</feature>
<evidence type="ECO:0000256" key="6">
    <source>
        <dbReference type="SAM" id="Phobius"/>
    </source>
</evidence>
<dbReference type="Pfam" id="PF09402">
    <property type="entry name" value="MSC"/>
    <property type="match status" value="1"/>
</dbReference>
<comment type="caution">
    <text evidence="8">The sequence shown here is derived from an EMBL/GenBank/DDBJ whole genome shotgun (WGS) entry which is preliminary data.</text>
</comment>
<evidence type="ECO:0000313" key="8">
    <source>
        <dbReference type="EMBL" id="KAJ1614513.1"/>
    </source>
</evidence>
<evidence type="ECO:0000256" key="2">
    <source>
        <dbReference type="ARBA" id="ARBA00022692"/>
    </source>
</evidence>
<protein>
    <submittedName>
        <fullName evidence="8">Cysteine rich protein</fullName>
    </submittedName>
</protein>
<evidence type="ECO:0000256" key="4">
    <source>
        <dbReference type="ARBA" id="ARBA00023136"/>
    </source>
</evidence>
<evidence type="ECO:0000256" key="3">
    <source>
        <dbReference type="ARBA" id="ARBA00022989"/>
    </source>
</evidence>
<keyword evidence="5" id="KW-0539">Nucleus</keyword>
<comment type="subcellular location">
    <subcellularLocation>
        <location evidence="1">Nucleus membrane</location>
    </subcellularLocation>
</comment>
<feature type="domain" description="Man1/Src1-like C-terminal" evidence="7">
    <location>
        <begin position="273"/>
        <end position="494"/>
    </location>
</feature>